<dbReference type="Gene3D" id="1.10.287.110">
    <property type="entry name" value="DnaJ domain"/>
    <property type="match status" value="1"/>
</dbReference>
<dbReference type="Proteomes" id="UP001319180">
    <property type="component" value="Unassembled WGS sequence"/>
</dbReference>
<accession>A0AAP2GJD8</accession>
<feature type="domain" description="J" evidence="4">
    <location>
        <begin position="3"/>
        <end position="67"/>
    </location>
</feature>
<dbReference type="PANTHER" id="PTHR44360:SF1">
    <property type="entry name" value="DNAJ HOMOLOG SUBFAMILY B MEMBER 9"/>
    <property type="match status" value="1"/>
</dbReference>
<dbReference type="GO" id="GO:0051787">
    <property type="term" value="F:misfolded protein binding"/>
    <property type="evidence" value="ECO:0007669"/>
    <property type="project" value="TreeGrafter"/>
</dbReference>
<evidence type="ECO:0000256" key="1">
    <source>
        <dbReference type="ARBA" id="ARBA00023186"/>
    </source>
</evidence>
<protein>
    <submittedName>
        <fullName evidence="5">DnaJ domain-containing protein</fullName>
    </submittedName>
</protein>
<feature type="transmembrane region" description="Helical" evidence="3">
    <location>
        <begin position="122"/>
        <end position="140"/>
    </location>
</feature>
<evidence type="ECO:0000259" key="4">
    <source>
        <dbReference type="PROSITE" id="PS50076"/>
    </source>
</evidence>
<feature type="transmembrane region" description="Helical" evidence="3">
    <location>
        <begin position="246"/>
        <end position="265"/>
    </location>
</feature>
<dbReference type="GO" id="GO:0051087">
    <property type="term" value="F:protein-folding chaperone binding"/>
    <property type="evidence" value="ECO:0007669"/>
    <property type="project" value="TreeGrafter"/>
</dbReference>
<dbReference type="PANTHER" id="PTHR44360">
    <property type="entry name" value="DNAJ HOMOLOG SUBFAMILY B MEMBER 9"/>
    <property type="match status" value="1"/>
</dbReference>
<dbReference type="PROSITE" id="PS50076">
    <property type="entry name" value="DNAJ_2"/>
    <property type="match status" value="1"/>
</dbReference>
<dbReference type="EMBL" id="JAHESC010000020">
    <property type="protein sequence ID" value="MBT1687878.1"/>
    <property type="molecule type" value="Genomic_DNA"/>
</dbReference>
<evidence type="ECO:0000313" key="5">
    <source>
        <dbReference type="EMBL" id="MBT1687878.1"/>
    </source>
</evidence>
<keyword evidence="3" id="KW-1133">Transmembrane helix</keyword>
<dbReference type="CDD" id="cd06257">
    <property type="entry name" value="DnaJ"/>
    <property type="match status" value="1"/>
</dbReference>
<evidence type="ECO:0000256" key="3">
    <source>
        <dbReference type="SAM" id="Phobius"/>
    </source>
</evidence>
<dbReference type="SMART" id="SM00271">
    <property type="entry name" value="DnaJ"/>
    <property type="match status" value="1"/>
</dbReference>
<feature type="transmembrane region" description="Helical" evidence="3">
    <location>
        <begin position="218"/>
        <end position="239"/>
    </location>
</feature>
<keyword evidence="6" id="KW-1185">Reference proteome</keyword>
<evidence type="ECO:0000256" key="2">
    <source>
        <dbReference type="SAM" id="MobiDB-lite"/>
    </source>
</evidence>
<feature type="region of interest" description="Disordered" evidence="2">
    <location>
        <begin position="78"/>
        <end position="105"/>
    </location>
</feature>
<comment type="caution">
    <text evidence="5">The sequence shown here is derived from an EMBL/GenBank/DDBJ whole genome shotgun (WGS) entry which is preliminary data.</text>
</comment>
<dbReference type="InterPro" id="IPR036869">
    <property type="entry name" value="J_dom_sf"/>
</dbReference>
<keyword evidence="3" id="KW-0472">Membrane</keyword>
<dbReference type="Pfam" id="PF00226">
    <property type="entry name" value="DnaJ"/>
    <property type="match status" value="1"/>
</dbReference>
<gene>
    <name evidence="5" type="ORF">KK078_15015</name>
</gene>
<keyword evidence="3" id="KW-0812">Transmembrane</keyword>
<organism evidence="5 6">
    <name type="scientific">Dawidia soli</name>
    <dbReference type="NCBI Taxonomy" id="2782352"/>
    <lineage>
        <taxon>Bacteria</taxon>
        <taxon>Pseudomonadati</taxon>
        <taxon>Bacteroidota</taxon>
        <taxon>Cytophagia</taxon>
        <taxon>Cytophagales</taxon>
        <taxon>Chryseotaleaceae</taxon>
        <taxon>Dawidia</taxon>
    </lineage>
</organism>
<keyword evidence="1" id="KW-0143">Chaperone</keyword>
<dbReference type="InterPro" id="IPR051948">
    <property type="entry name" value="Hsp70_co-chaperone_J-domain"/>
</dbReference>
<evidence type="ECO:0000313" key="6">
    <source>
        <dbReference type="Proteomes" id="UP001319180"/>
    </source>
</evidence>
<dbReference type="AlphaFoldDB" id="A0AAP2GJD8"/>
<dbReference type="GO" id="GO:0036503">
    <property type="term" value="P:ERAD pathway"/>
    <property type="evidence" value="ECO:0007669"/>
    <property type="project" value="TreeGrafter"/>
</dbReference>
<name>A0AAP2GJD8_9BACT</name>
<sequence>MKDYYAILGIRATAHAAEIKRVYRRLVVQYHPDKNPDPQAHAYMAEINEAYDVLGDPDARAAYDLRRTQGWTDLVATTTAAGQTPPPPRHRDPKYRPRPAPTMSARRQREALMNKCVPYIKWFNYVGLLVTVLFALDYVLPYSVVESEVENYYFQRPGGRGRNLSAVLHLSLTNGDHLKVYDYDGPRPVQARVQYRRTLVYHTAMSLYYQATDFKMGYNYRALALFPIVLLGTSLAAVLRRKNIEFFFNASFVNGLLLVITLWLIL</sequence>
<dbReference type="InterPro" id="IPR001623">
    <property type="entry name" value="DnaJ_domain"/>
</dbReference>
<reference evidence="5 6" key="1">
    <citation type="submission" date="2021-05" db="EMBL/GenBank/DDBJ databases">
        <title>A Polyphasic approach of four new species of the genus Ohtaekwangia: Ohtaekwangia histidinii sp. nov., Ohtaekwangia cretensis sp. nov., Ohtaekwangia indiensis sp. nov., Ohtaekwangia reichenbachii sp. nov. from diverse environment.</title>
        <authorList>
            <person name="Octaviana S."/>
        </authorList>
    </citation>
    <scope>NUCLEOTIDE SEQUENCE [LARGE SCALE GENOMIC DNA]</scope>
    <source>
        <strain evidence="5 6">PWU37</strain>
    </source>
</reference>
<dbReference type="PRINTS" id="PR00625">
    <property type="entry name" value="JDOMAIN"/>
</dbReference>
<proteinExistence type="predicted"/>
<dbReference type="SUPFAM" id="SSF46565">
    <property type="entry name" value="Chaperone J-domain"/>
    <property type="match status" value="1"/>
</dbReference>
<dbReference type="RefSeq" id="WP_254091105.1">
    <property type="nucleotide sequence ID" value="NZ_JAHESC010000020.1"/>
</dbReference>